<dbReference type="Gene3D" id="3.40.50.2300">
    <property type="match status" value="1"/>
</dbReference>
<dbReference type="AlphaFoldDB" id="A0A0J1CRV5"/>
<evidence type="ECO:0000256" key="1">
    <source>
        <dbReference type="ARBA" id="ARBA00022553"/>
    </source>
</evidence>
<dbReference type="InterPro" id="IPR001789">
    <property type="entry name" value="Sig_transdc_resp-reg_receiver"/>
</dbReference>
<comment type="caution">
    <text evidence="4">The sequence shown here is derived from an EMBL/GenBank/DDBJ whole genome shotgun (WGS) entry which is preliminary data.</text>
</comment>
<dbReference type="PATRIC" id="fig|908627.4.peg.5695"/>
<dbReference type="PANTHER" id="PTHR44591:SF3">
    <property type="entry name" value="RESPONSE REGULATORY DOMAIN-CONTAINING PROTEIN"/>
    <property type="match status" value="1"/>
</dbReference>
<keyword evidence="4" id="KW-0808">Transferase</keyword>
<dbReference type="GO" id="GO:0016301">
    <property type="term" value="F:kinase activity"/>
    <property type="evidence" value="ECO:0007669"/>
    <property type="project" value="UniProtKB-KW"/>
</dbReference>
<reference evidence="4 5" key="1">
    <citation type="journal article" date="2015" name="Genome Announc.">
        <title>Draft Genome Sequence of Burkholderia sp. Strain PML1(12), an Ectomycorrhizosphere-Inhabiting Bacterium with Effective Mineral-Weathering Ability.</title>
        <authorList>
            <person name="Uroz S."/>
            <person name="Oger P."/>
        </authorList>
    </citation>
    <scope>NUCLEOTIDE SEQUENCE [LARGE SCALE GENOMIC DNA]</scope>
    <source>
        <strain evidence="5">PML1(12)</strain>
    </source>
</reference>
<feature type="domain" description="Response regulatory" evidence="3">
    <location>
        <begin position="4"/>
        <end position="120"/>
    </location>
</feature>
<dbReference type="SMART" id="SM00448">
    <property type="entry name" value="REC"/>
    <property type="match status" value="1"/>
</dbReference>
<dbReference type="InterPro" id="IPR011006">
    <property type="entry name" value="CheY-like_superfamily"/>
</dbReference>
<dbReference type="EMBL" id="AEJF01000152">
    <property type="protein sequence ID" value="KLU23332.1"/>
    <property type="molecule type" value="Genomic_DNA"/>
</dbReference>
<accession>A0A0J1CRV5</accession>
<feature type="modified residue" description="4-aspartylphosphate" evidence="2">
    <location>
        <position position="53"/>
    </location>
</feature>
<keyword evidence="5" id="KW-1185">Reference proteome</keyword>
<dbReference type="InterPro" id="IPR050595">
    <property type="entry name" value="Bact_response_regulator"/>
</dbReference>
<dbReference type="GO" id="GO:0000160">
    <property type="term" value="P:phosphorelay signal transduction system"/>
    <property type="evidence" value="ECO:0007669"/>
    <property type="project" value="InterPro"/>
</dbReference>
<keyword evidence="1 2" id="KW-0597">Phosphoprotein</keyword>
<dbReference type="PANTHER" id="PTHR44591">
    <property type="entry name" value="STRESS RESPONSE REGULATOR PROTEIN 1"/>
    <property type="match status" value="1"/>
</dbReference>
<dbReference type="PROSITE" id="PS50110">
    <property type="entry name" value="RESPONSE_REGULATORY"/>
    <property type="match status" value="1"/>
</dbReference>
<dbReference type="RefSeq" id="WP_047894967.1">
    <property type="nucleotide sequence ID" value="NZ_AEJF01000152.1"/>
</dbReference>
<evidence type="ECO:0000256" key="2">
    <source>
        <dbReference type="PROSITE-ProRule" id="PRU00169"/>
    </source>
</evidence>
<dbReference type="OrthoDB" id="5421695at2"/>
<evidence type="ECO:0000313" key="5">
    <source>
        <dbReference type="Proteomes" id="UP000035963"/>
    </source>
</evidence>
<sequence length="121" mass="12775">MTKRVLITDDDDDALSCLANLLTGLGHQVAQASCGAQALDVARQFSPDVVILDLGMSPMDGLSAARALRALPDGPAMLLVALTGWGQPQHHAMTQEAGFDIHLVKPVSIDQLGFILSMTQP</sequence>
<evidence type="ECO:0000259" key="3">
    <source>
        <dbReference type="PROSITE" id="PS50110"/>
    </source>
</evidence>
<dbReference type="Proteomes" id="UP000035963">
    <property type="component" value="Unassembled WGS sequence"/>
</dbReference>
<dbReference type="Pfam" id="PF00072">
    <property type="entry name" value="Response_reg"/>
    <property type="match status" value="1"/>
</dbReference>
<keyword evidence="4" id="KW-0418">Kinase</keyword>
<organism evidence="4 5">
    <name type="scientific">Caballeronia mineralivorans PML1(12)</name>
    <dbReference type="NCBI Taxonomy" id="908627"/>
    <lineage>
        <taxon>Bacteria</taxon>
        <taxon>Pseudomonadati</taxon>
        <taxon>Pseudomonadota</taxon>
        <taxon>Betaproteobacteria</taxon>
        <taxon>Burkholderiales</taxon>
        <taxon>Burkholderiaceae</taxon>
        <taxon>Caballeronia</taxon>
    </lineage>
</organism>
<protein>
    <submittedName>
        <fullName evidence="4">Histidine kinase</fullName>
    </submittedName>
</protein>
<dbReference type="SUPFAM" id="SSF52172">
    <property type="entry name" value="CheY-like"/>
    <property type="match status" value="1"/>
</dbReference>
<evidence type="ECO:0000313" key="4">
    <source>
        <dbReference type="EMBL" id="KLU23332.1"/>
    </source>
</evidence>
<gene>
    <name evidence="4" type="ORF">EOS_25530</name>
</gene>
<proteinExistence type="predicted"/>
<name>A0A0J1CRV5_9BURK</name>